<keyword evidence="3" id="KW-1185">Reference proteome</keyword>
<organism evidence="2 3">
    <name type="scientific">Diversispora epigaea</name>
    <dbReference type="NCBI Taxonomy" id="1348612"/>
    <lineage>
        <taxon>Eukaryota</taxon>
        <taxon>Fungi</taxon>
        <taxon>Fungi incertae sedis</taxon>
        <taxon>Mucoromycota</taxon>
        <taxon>Glomeromycotina</taxon>
        <taxon>Glomeromycetes</taxon>
        <taxon>Diversisporales</taxon>
        <taxon>Diversisporaceae</taxon>
        <taxon>Diversispora</taxon>
    </lineage>
</organism>
<comment type="caution">
    <text evidence="2">The sequence shown here is derived from an EMBL/GenBank/DDBJ whole genome shotgun (WGS) entry which is preliminary data.</text>
</comment>
<accession>A0A397H0E6</accession>
<evidence type="ECO:0000256" key="1">
    <source>
        <dbReference type="SAM" id="MobiDB-lite"/>
    </source>
</evidence>
<feature type="region of interest" description="Disordered" evidence="1">
    <location>
        <begin position="1"/>
        <end position="26"/>
    </location>
</feature>
<dbReference type="Proteomes" id="UP000266861">
    <property type="component" value="Unassembled WGS sequence"/>
</dbReference>
<sequence length="106" mass="12725">MDRTRTHDPLEQNSQQPLKEDFTSKKNFKQELTEPIMSYFSRFKVHIREEPELNDQDKMRYFKKGLKKGLRPIVSMHAPETVTEIVEKIQNFEDSKDTEEEREPEP</sequence>
<proteinExistence type="predicted"/>
<reference evidence="2 3" key="1">
    <citation type="submission" date="2018-08" db="EMBL/GenBank/DDBJ databases">
        <title>Genome and evolution of the arbuscular mycorrhizal fungus Diversispora epigaea (formerly Glomus versiforme) and its bacterial endosymbionts.</title>
        <authorList>
            <person name="Sun X."/>
            <person name="Fei Z."/>
            <person name="Harrison M."/>
        </authorList>
    </citation>
    <scope>NUCLEOTIDE SEQUENCE [LARGE SCALE GENOMIC DNA]</scope>
    <source>
        <strain evidence="2 3">IT104</strain>
    </source>
</reference>
<evidence type="ECO:0000313" key="3">
    <source>
        <dbReference type="Proteomes" id="UP000266861"/>
    </source>
</evidence>
<evidence type="ECO:0000313" key="2">
    <source>
        <dbReference type="EMBL" id="RHZ55368.1"/>
    </source>
</evidence>
<dbReference type="AlphaFoldDB" id="A0A397H0E6"/>
<gene>
    <name evidence="2" type="ORF">Glove_416g34</name>
</gene>
<protein>
    <recommendedName>
        <fullName evidence="4">Retrotransposon gag domain-containing protein</fullName>
    </recommendedName>
</protein>
<dbReference type="EMBL" id="PQFF01000369">
    <property type="protein sequence ID" value="RHZ55368.1"/>
    <property type="molecule type" value="Genomic_DNA"/>
</dbReference>
<name>A0A397H0E6_9GLOM</name>
<feature type="compositionally biased region" description="Basic and acidic residues" evidence="1">
    <location>
        <begin position="1"/>
        <end position="10"/>
    </location>
</feature>
<evidence type="ECO:0008006" key="4">
    <source>
        <dbReference type="Google" id="ProtNLM"/>
    </source>
</evidence>